<feature type="compositionally biased region" description="Pro residues" evidence="1">
    <location>
        <begin position="604"/>
        <end position="616"/>
    </location>
</feature>
<feature type="compositionally biased region" description="Low complexity" evidence="1">
    <location>
        <begin position="432"/>
        <end position="447"/>
    </location>
</feature>
<dbReference type="Proteomes" id="UP001500037">
    <property type="component" value="Unassembled WGS sequence"/>
</dbReference>
<name>A0ABN1WHE6_9ACTN</name>
<accession>A0ABN1WHE6</accession>
<proteinExistence type="predicted"/>
<evidence type="ECO:0000256" key="2">
    <source>
        <dbReference type="SAM" id="Phobius"/>
    </source>
</evidence>
<keyword evidence="5" id="KW-1185">Reference proteome</keyword>
<feature type="signal peptide" evidence="3">
    <location>
        <begin position="1"/>
        <end position="21"/>
    </location>
</feature>
<sequence length="632" mass="63251">MLGVTVALLGVALAGPQPAHADPAGPQPAPGASPGPPLPSPPRTDPGPPATTQDPTPGLLPSPSASEKPRPAPTPAPSPGPAPSPPAESGAGDGSGDSASFWDIPGQIREAITGWLGDLIRPFVEPLFNTLVRTLLTTVDPAGARRVQELWEAMRGIAMACYGLFVLAAGLTAMTHGSVQQRWSAADLLPRLLLGCAASNLSLTICSTTLTLANAVAVAIFGDGVSADDVAGTLIGLFLAELTGTAAPYVLVLQLVALTLGATLLVTALVRTSAVVLLTVAAPLMLACHGHPASDGIARLWWRAYLGCLGTEIAQAIALLVCVKALLDPANYGLVPVASATTLINLMLICCTLYLLIKIPSWIRRIVTTPARTITGGVTGPRMPGLRIVRKVAVGALGMSLGPYAFGAQLAGRVRMARGAARAASASGAGMAGAPQYWWGQSRRSTTGGTGPGGGRRPGGSGPGSTGGQPPGGTGGGPPGGGRPSRPPAGGVPPGARGSANSPGGTTAPTYRWGRPRRRPPGTHLGAPPPPSAPGLTGGSGSGAPTGRGSTPAPGGRAPTAGEGGAQPPRPRLGPAPTTRQPPPPPPAVQATAASNLRPARADLPPPIPRPAPLRPPLDGDGFGSRRGRKPR</sequence>
<feature type="compositionally biased region" description="Low complexity" evidence="1">
    <location>
        <begin position="589"/>
        <end position="603"/>
    </location>
</feature>
<evidence type="ECO:0000256" key="3">
    <source>
        <dbReference type="SAM" id="SignalP"/>
    </source>
</evidence>
<evidence type="ECO:0008006" key="6">
    <source>
        <dbReference type="Google" id="ProtNLM"/>
    </source>
</evidence>
<feature type="transmembrane region" description="Helical" evidence="2">
    <location>
        <begin position="333"/>
        <end position="357"/>
    </location>
</feature>
<reference evidence="4 5" key="1">
    <citation type="journal article" date="2019" name="Int. J. Syst. Evol. Microbiol.">
        <title>The Global Catalogue of Microorganisms (GCM) 10K type strain sequencing project: providing services to taxonomists for standard genome sequencing and annotation.</title>
        <authorList>
            <consortium name="The Broad Institute Genomics Platform"/>
            <consortium name="The Broad Institute Genome Sequencing Center for Infectious Disease"/>
            <person name="Wu L."/>
            <person name="Ma J."/>
        </authorList>
    </citation>
    <scope>NUCLEOTIDE SEQUENCE [LARGE SCALE GENOMIC DNA]</scope>
    <source>
        <strain evidence="4 5">JCM 13004</strain>
    </source>
</reference>
<feature type="compositionally biased region" description="Polar residues" evidence="1">
    <location>
        <begin position="500"/>
        <end position="509"/>
    </location>
</feature>
<feature type="chain" id="PRO_5045666525" description="TrbL/VirB6 plasmid conjugal transfer protein" evidence="3">
    <location>
        <begin position="22"/>
        <end position="632"/>
    </location>
</feature>
<keyword evidence="3" id="KW-0732">Signal</keyword>
<feature type="compositionally biased region" description="Pro residues" evidence="1">
    <location>
        <begin position="71"/>
        <end position="86"/>
    </location>
</feature>
<feature type="region of interest" description="Disordered" evidence="1">
    <location>
        <begin position="432"/>
        <end position="632"/>
    </location>
</feature>
<gene>
    <name evidence="4" type="ORF">GCM10009665_46570</name>
</gene>
<dbReference type="EMBL" id="BAAALF010000091">
    <property type="protein sequence ID" value="GAA1250565.1"/>
    <property type="molecule type" value="Genomic_DNA"/>
</dbReference>
<protein>
    <recommendedName>
        <fullName evidence="6">TrbL/VirB6 plasmid conjugal transfer protein</fullName>
    </recommendedName>
</protein>
<evidence type="ECO:0000313" key="5">
    <source>
        <dbReference type="Proteomes" id="UP001500037"/>
    </source>
</evidence>
<feature type="transmembrane region" description="Helical" evidence="2">
    <location>
        <begin position="264"/>
        <end position="288"/>
    </location>
</feature>
<keyword evidence="2" id="KW-1133">Transmembrane helix</keyword>
<feature type="compositionally biased region" description="Pro residues" evidence="1">
    <location>
        <begin position="25"/>
        <end position="49"/>
    </location>
</feature>
<evidence type="ECO:0000256" key="1">
    <source>
        <dbReference type="SAM" id="MobiDB-lite"/>
    </source>
</evidence>
<feature type="region of interest" description="Disordered" evidence="1">
    <location>
        <begin position="16"/>
        <end position="102"/>
    </location>
</feature>
<organism evidence="4 5">
    <name type="scientific">Kitasatospora nipponensis</name>
    <dbReference type="NCBI Taxonomy" id="258049"/>
    <lineage>
        <taxon>Bacteria</taxon>
        <taxon>Bacillati</taxon>
        <taxon>Actinomycetota</taxon>
        <taxon>Actinomycetes</taxon>
        <taxon>Kitasatosporales</taxon>
        <taxon>Streptomycetaceae</taxon>
        <taxon>Kitasatospora</taxon>
    </lineage>
</organism>
<feature type="compositionally biased region" description="Gly residues" evidence="1">
    <location>
        <begin position="536"/>
        <end position="546"/>
    </location>
</feature>
<comment type="caution">
    <text evidence="4">The sequence shown here is derived from an EMBL/GenBank/DDBJ whole genome shotgun (WGS) entry which is preliminary data.</text>
</comment>
<feature type="transmembrane region" description="Helical" evidence="2">
    <location>
        <begin position="234"/>
        <end position="258"/>
    </location>
</feature>
<evidence type="ECO:0000313" key="4">
    <source>
        <dbReference type="EMBL" id="GAA1250565.1"/>
    </source>
</evidence>
<feature type="compositionally biased region" description="Pro residues" evidence="1">
    <location>
        <begin position="568"/>
        <end position="588"/>
    </location>
</feature>
<feature type="compositionally biased region" description="Gly residues" evidence="1">
    <location>
        <begin position="448"/>
        <end position="483"/>
    </location>
</feature>
<keyword evidence="2" id="KW-0812">Transmembrane</keyword>
<feature type="transmembrane region" description="Helical" evidence="2">
    <location>
        <begin position="201"/>
        <end position="222"/>
    </location>
</feature>
<keyword evidence="2" id="KW-0472">Membrane</keyword>